<dbReference type="GO" id="GO:0004818">
    <property type="term" value="F:glutamate-tRNA ligase activity"/>
    <property type="evidence" value="ECO:0007669"/>
    <property type="project" value="UniProtKB-EC"/>
</dbReference>
<accession>A0ABS6XPB1</accession>
<evidence type="ECO:0000256" key="1">
    <source>
        <dbReference type="ARBA" id="ARBA00022598"/>
    </source>
</evidence>
<dbReference type="Pfam" id="PF19269">
    <property type="entry name" value="Anticodon_2"/>
    <property type="match status" value="1"/>
</dbReference>
<dbReference type="Proteomes" id="UP001197214">
    <property type="component" value="Unassembled WGS sequence"/>
</dbReference>
<feature type="domain" description="Aminoacyl-tRNA synthetase class I anticodon-binding" evidence="8">
    <location>
        <begin position="368"/>
        <end position="439"/>
    </location>
</feature>
<dbReference type="HAMAP" id="MF_00022">
    <property type="entry name" value="Glu_tRNA_synth_type1"/>
    <property type="match status" value="1"/>
</dbReference>
<comment type="caution">
    <text evidence="5">Lacks conserved residue(s) required for the propagation of feature annotation.</text>
</comment>
<dbReference type="InterPro" id="IPR045462">
    <property type="entry name" value="aa-tRNA-synth_I_cd-bd"/>
</dbReference>
<keyword evidence="4 5" id="KW-0030">Aminoacyl-tRNA synthetase</keyword>
<comment type="function">
    <text evidence="5">Catalyzes the attachment of glutamate to tRNA(Glu) in a two-step reaction: glutamate is first activated by ATP to form Glu-AMP and then transferred to the acceptor end of tRNA(Glu).</text>
</comment>
<keyword evidence="10" id="KW-1185">Reference proteome</keyword>
<evidence type="ECO:0000256" key="2">
    <source>
        <dbReference type="ARBA" id="ARBA00022741"/>
    </source>
</evidence>
<dbReference type="RefSeq" id="WP_219239088.1">
    <property type="nucleotide sequence ID" value="NZ_JAHWZX010000015.1"/>
</dbReference>
<comment type="subcellular location">
    <subcellularLocation>
        <location evidence="5">Cytoplasm</location>
    </subcellularLocation>
</comment>
<keyword evidence="5 6" id="KW-0648">Protein biosynthesis</keyword>
<keyword evidence="3 5" id="KW-0067">ATP-binding</keyword>
<evidence type="ECO:0000259" key="7">
    <source>
        <dbReference type="Pfam" id="PF00749"/>
    </source>
</evidence>
<name>A0ABS6XPB1_9SPHN</name>
<evidence type="ECO:0000256" key="3">
    <source>
        <dbReference type="ARBA" id="ARBA00022840"/>
    </source>
</evidence>
<dbReference type="Pfam" id="PF00749">
    <property type="entry name" value="tRNA-synt_1c"/>
    <property type="match status" value="1"/>
</dbReference>
<dbReference type="InterPro" id="IPR004527">
    <property type="entry name" value="Glu-tRNA-ligase_bac/mito"/>
</dbReference>
<keyword evidence="2 5" id="KW-0547">Nucleotide-binding</keyword>
<feature type="domain" description="Glutamyl/glutaminyl-tRNA synthetase class Ib catalytic" evidence="7">
    <location>
        <begin position="2"/>
        <end position="301"/>
    </location>
</feature>
<dbReference type="InterPro" id="IPR001412">
    <property type="entry name" value="aa-tRNA-synth_I_CS"/>
</dbReference>
<protein>
    <recommendedName>
        <fullName evidence="5">Glutamate--tRNA ligase</fullName>
        <ecNumber evidence="5">6.1.1.17</ecNumber>
    </recommendedName>
    <alternativeName>
        <fullName evidence="5">Glutamyl-tRNA synthetase</fullName>
        <shortName evidence="5">GluRS</shortName>
    </alternativeName>
</protein>
<evidence type="ECO:0000256" key="5">
    <source>
        <dbReference type="HAMAP-Rule" id="MF_00022"/>
    </source>
</evidence>
<feature type="binding site" evidence="5">
    <location>
        <position position="242"/>
    </location>
    <ligand>
        <name>ATP</name>
        <dbReference type="ChEBI" id="CHEBI:30616"/>
    </ligand>
</feature>
<evidence type="ECO:0000313" key="10">
    <source>
        <dbReference type="Proteomes" id="UP001197214"/>
    </source>
</evidence>
<feature type="short sequence motif" description="'KMSKS' region" evidence="5">
    <location>
        <begin position="239"/>
        <end position="243"/>
    </location>
</feature>
<comment type="caution">
    <text evidence="9">The sequence shown here is derived from an EMBL/GenBank/DDBJ whole genome shotgun (WGS) entry which is preliminary data.</text>
</comment>
<comment type="subunit">
    <text evidence="5">Monomer.</text>
</comment>
<organism evidence="9 10">
    <name type="scientific">Stakelama flava</name>
    <dbReference type="NCBI Taxonomy" id="2860338"/>
    <lineage>
        <taxon>Bacteria</taxon>
        <taxon>Pseudomonadati</taxon>
        <taxon>Pseudomonadota</taxon>
        <taxon>Alphaproteobacteria</taxon>
        <taxon>Sphingomonadales</taxon>
        <taxon>Sphingomonadaceae</taxon>
        <taxon>Stakelama</taxon>
    </lineage>
</organism>
<dbReference type="EC" id="6.1.1.17" evidence="5"/>
<keyword evidence="1 5" id="KW-0436">Ligase</keyword>
<dbReference type="PANTHER" id="PTHR43311:SF2">
    <property type="entry name" value="GLUTAMATE--TRNA LIGASE, MITOCHONDRIAL-RELATED"/>
    <property type="match status" value="1"/>
</dbReference>
<dbReference type="NCBIfam" id="TIGR00464">
    <property type="entry name" value="gltX_bact"/>
    <property type="match status" value="1"/>
</dbReference>
<proteinExistence type="inferred from homology"/>
<evidence type="ECO:0000256" key="4">
    <source>
        <dbReference type="ARBA" id="ARBA00023146"/>
    </source>
</evidence>
<gene>
    <name evidence="5 9" type="primary">gltX</name>
    <name evidence="9" type="ORF">KY084_13950</name>
</gene>
<evidence type="ECO:0000259" key="8">
    <source>
        <dbReference type="Pfam" id="PF19269"/>
    </source>
</evidence>
<sequence>MVTTRFAPSPTGRLHVGNLRTAIHNWMWARKAGGRFLLRIDDTDAERSSEENVEAIREDLAWIGLVPDAEERQSARFAIYESHFETLRAAGRIYPAYETPQELDLKRKILLGRGLPPVYDRAALNLSEAERAALEAEGRRPHWRFRLDHDAPMEWDDMVRGPQRFDPEKISDPVIRREDGSWLYLLPSVIDDIDLGITDVVRGEDHVTNTAVQVQMFAALGAQPPRFAHEALLTGAEGKLSKRLGSLGIDHFREGGIEPVALVALLARLGTSDPVEAVTRPQPLIETMDFARFGRAPARFDEGELAGLNARIVHQLDYDAVADRLPDTMEREGWAAIRPNLSTVGEAANWWAIVEGPFDAPVPGDDVEYLAQAAALADEIDWRDDPWRALTGALKERTGRKGKALFLPLRRALTGLGHGPDMAALLPLIGRERAIKRLRGQ</sequence>
<dbReference type="PROSITE" id="PS00178">
    <property type="entry name" value="AA_TRNA_LIGASE_I"/>
    <property type="match status" value="1"/>
</dbReference>
<dbReference type="EMBL" id="JAHWZX010000015">
    <property type="protein sequence ID" value="MBW4331971.1"/>
    <property type="molecule type" value="Genomic_DNA"/>
</dbReference>
<keyword evidence="5" id="KW-0963">Cytoplasm</keyword>
<dbReference type="InterPro" id="IPR020058">
    <property type="entry name" value="Glu/Gln-tRNA-synth_Ib_cat-dom"/>
</dbReference>
<dbReference type="PANTHER" id="PTHR43311">
    <property type="entry name" value="GLUTAMATE--TRNA LIGASE"/>
    <property type="match status" value="1"/>
</dbReference>
<dbReference type="InterPro" id="IPR049940">
    <property type="entry name" value="GluQ/Sye"/>
</dbReference>
<feature type="short sequence motif" description="'HIGH' region" evidence="5">
    <location>
        <begin position="8"/>
        <end position="18"/>
    </location>
</feature>
<reference evidence="9 10" key="1">
    <citation type="submission" date="2021-07" db="EMBL/GenBank/DDBJ databases">
        <title>Stakelama flava sp. nov., a novel endophytic bacterium isolated from branch of Kandelia candel.</title>
        <authorList>
            <person name="Tuo L."/>
        </authorList>
    </citation>
    <scope>NUCLEOTIDE SEQUENCE [LARGE SCALE GENOMIC DNA]</scope>
    <source>
        <strain evidence="9 10">CBK3Z-3</strain>
    </source>
</reference>
<comment type="catalytic activity">
    <reaction evidence="5">
        <text>tRNA(Glu) + L-glutamate + ATP = L-glutamyl-tRNA(Glu) + AMP + diphosphate</text>
        <dbReference type="Rhea" id="RHEA:23540"/>
        <dbReference type="Rhea" id="RHEA-COMP:9663"/>
        <dbReference type="Rhea" id="RHEA-COMP:9680"/>
        <dbReference type="ChEBI" id="CHEBI:29985"/>
        <dbReference type="ChEBI" id="CHEBI:30616"/>
        <dbReference type="ChEBI" id="CHEBI:33019"/>
        <dbReference type="ChEBI" id="CHEBI:78442"/>
        <dbReference type="ChEBI" id="CHEBI:78520"/>
        <dbReference type="ChEBI" id="CHEBI:456215"/>
        <dbReference type="EC" id="6.1.1.17"/>
    </reaction>
</comment>
<comment type="similarity">
    <text evidence="5">Belongs to the class-I aminoacyl-tRNA synthetase family. Glutamate--tRNA ligase type 1 subfamily.</text>
</comment>
<evidence type="ECO:0000313" key="9">
    <source>
        <dbReference type="EMBL" id="MBW4331971.1"/>
    </source>
</evidence>
<evidence type="ECO:0000256" key="6">
    <source>
        <dbReference type="RuleBase" id="RU363037"/>
    </source>
</evidence>